<evidence type="ECO:0000256" key="1">
    <source>
        <dbReference type="ARBA" id="ARBA00004613"/>
    </source>
</evidence>
<dbReference type="InterPro" id="IPR017371">
    <property type="entry name" value="TNFR_11B"/>
</dbReference>
<dbReference type="Pfam" id="PF00020">
    <property type="entry name" value="TNFR_c6"/>
    <property type="match status" value="1"/>
</dbReference>
<accession>A0A8C5MFV3</accession>
<dbReference type="CDD" id="cd00185">
    <property type="entry name" value="TNFRSF"/>
    <property type="match status" value="1"/>
</dbReference>
<dbReference type="Proteomes" id="UP000694569">
    <property type="component" value="Unplaced"/>
</dbReference>
<keyword evidence="3" id="KW-0053">Apoptosis</keyword>
<dbReference type="OrthoDB" id="8710478at2759"/>
<keyword evidence="2" id="KW-0964">Secreted</keyword>
<reference evidence="11" key="2">
    <citation type="submission" date="2025-09" db="UniProtKB">
        <authorList>
            <consortium name="Ensembl"/>
        </authorList>
    </citation>
    <scope>IDENTIFICATION</scope>
</reference>
<reference evidence="11" key="1">
    <citation type="submission" date="2025-08" db="UniProtKB">
        <authorList>
            <consortium name="Ensembl"/>
        </authorList>
    </citation>
    <scope>IDENTIFICATION</scope>
</reference>
<name>A0A8C5MFV3_9ANUR</name>
<dbReference type="Pfam" id="PF23630">
    <property type="entry name" value="Death_TNFRSF11B"/>
    <property type="match status" value="2"/>
</dbReference>
<dbReference type="PANTHER" id="PTHR23097">
    <property type="entry name" value="TUMOR NECROSIS FACTOR RECEPTOR SUPERFAMILY MEMBER"/>
    <property type="match status" value="1"/>
</dbReference>
<dbReference type="PROSITE" id="PS50050">
    <property type="entry name" value="TNFR_NGFR_2"/>
    <property type="match status" value="1"/>
</dbReference>
<evidence type="ECO:0000256" key="4">
    <source>
        <dbReference type="ARBA" id="ARBA00022729"/>
    </source>
</evidence>
<dbReference type="AlphaFoldDB" id="A0A8C5MFV3"/>
<proteinExistence type="predicted"/>
<dbReference type="PRINTS" id="PR01975">
    <property type="entry name" value="TNFACTORR11B"/>
</dbReference>
<comment type="caution">
    <text evidence="8">Lacks conserved residue(s) required for the propagation of feature annotation.</text>
</comment>
<keyword evidence="6 8" id="KW-1015">Disulfide bond</keyword>
<evidence type="ECO:0000259" key="10">
    <source>
        <dbReference type="PROSITE" id="PS50050"/>
    </source>
</evidence>
<dbReference type="SUPFAM" id="SSF57586">
    <property type="entry name" value="TNF receptor-like"/>
    <property type="match status" value="2"/>
</dbReference>
<dbReference type="InterPro" id="IPR001368">
    <property type="entry name" value="TNFR/NGFR_Cys_rich_reg"/>
</dbReference>
<evidence type="ECO:0000256" key="9">
    <source>
        <dbReference type="SAM" id="SignalP"/>
    </source>
</evidence>
<feature type="repeat" description="TNFR-Cys" evidence="8">
    <location>
        <begin position="64"/>
        <end position="105"/>
    </location>
</feature>
<dbReference type="SMART" id="SM01411">
    <property type="entry name" value="Ephrin_rec_like"/>
    <property type="match status" value="2"/>
</dbReference>
<feature type="domain" description="TNFR-Cys" evidence="10">
    <location>
        <begin position="64"/>
        <end position="105"/>
    </location>
</feature>
<keyword evidence="7" id="KW-0325">Glycoprotein</keyword>
<dbReference type="GO" id="GO:0006915">
    <property type="term" value="P:apoptotic process"/>
    <property type="evidence" value="ECO:0007669"/>
    <property type="project" value="UniProtKB-KW"/>
</dbReference>
<keyword evidence="12" id="KW-1185">Reference proteome</keyword>
<evidence type="ECO:0000256" key="8">
    <source>
        <dbReference type="PROSITE-ProRule" id="PRU00206"/>
    </source>
</evidence>
<evidence type="ECO:0000256" key="7">
    <source>
        <dbReference type="ARBA" id="ARBA00023180"/>
    </source>
</evidence>
<dbReference type="GeneTree" id="ENSGT00940000155167"/>
<feature type="disulfide bond" evidence="8">
    <location>
        <begin position="87"/>
        <end position="105"/>
    </location>
</feature>
<feature type="disulfide bond" evidence="8">
    <location>
        <begin position="65"/>
        <end position="80"/>
    </location>
</feature>
<keyword evidence="4 9" id="KW-0732">Signal</keyword>
<evidence type="ECO:0000256" key="5">
    <source>
        <dbReference type="ARBA" id="ARBA00022737"/>
    </source>
</evidence>
<sequence length="393" mass="44803">MFSQTSCVLLLLLLIEICIAGDTHPPQYSHYDPITTQHLFCDQCPSGTYVHDDCTLDRETQCRPCPRNHYSDTWNPTYECQFCNAVCKELQYVKQECNSTHNKVCECVEGHYLYFEFCVAHTKCPPGYGTAQAGTPETDSVCKKCPKGTFSDVTSAYAVCQPHTDCEKQGLRTKTTGDYENDAVCEENAQESTHTCDLDISLCEEALFRLPVDLPNWITLLAQGLPGKKVTAQQTEWIKQSYDPKDQPFYLFKIWKAQNIAHYSSYPFIQGEDCRNYSSIFLNLNLPGKDITGLVQGLQGKKIDQTDLENAMKKCDPSKQILKLLSLWREKNNGNTINALNLLKTRNLKKALRRRMKKLKLLLNGDSMYKLHQKFLETIVNQTRNKNGEISCL</sequence>
<evidence type="ECO:0000313" key="12">
    <source>
        <dbReference type="Proteomes" id="UP000694569"/>
    </source>
</evidence>
<dbReference type="GO" id="GO:0005576">
    <property type="term" value="C:extracellular region"/>
    <property type="evidence" value="ECO:0007669"/>
    <property type="project" value="UniProtKB-SubCell"/>
</dbReference>
<comment type="subcellular location">
    <subcellularLocation>
        <location evidence="1">Secreted</location>
    </subcellularLocation>
</comment>
<dbReference type="InterPro" id="IPR057633">
    <property type="entry name" value="Death_TNF11B"/>
</dbReference>
<protein>
    <submittedName>
        <fullName evidence="11">TNF receptor superfamily member 11b</fullName>
    </submittedName>
</protein>
<dbReference type="Ensembl" id="ENSLLET00000013737.1">
    <property type="protein sequence ID" value="ENSLLEP00000013220.1"/>
    <property type="gene ID" value="ENSLLEG00000008335.1"/>
</dbReference>
<keyword evidence="5" id="KW-0677">Repeat</keyword>
<dbReference type="InterPro" id="IPR052459">
    <property type="entry name" value="TNFRSF_decoy_receptor"/>
</dbReference>
<dbReference type="PANTHER" id="PTHR23097:SF90">
    <property type="entry name" value="TUMOR NECROSIS FACTOR RECEPTOR SUPERFAMILY MEMBER 11B"/>
    <property type="match status" value="1"/>
</dbReference>
<dbReference type="SMART" id="SM00208">
    <property type="entry name" value="TNFR"/>
    <property type="match status" value="4"/>
</dbReference>
<dbReference type="Gene3D" id="2.10.50.10">
    <property type="entry name" value="Tumor Necrosis Factor Receptor, subunit A, domain 2"/>
    <property type="match status" value="2"/>
</dbReference>
<feature type="signal peptide" evidence="9">
    <location>
        <begin position="1"/>
        <end position="20"/>
    </location>
</feature>
<evidence type="ECO:0000313" key="11">
    <source>
        <dbReference type="Ensembl" id="ENSLLEP00000013220.1"/>
    </source>
</evidence>
<gene>
    <name evidence="11" type="primary">TNFRSF11B</name>
</gene>
<evidence type="ECO:0000256" key="3">
    <source>
        <dbReference type="ARBA" id="ARBA00022703"/>
    </source>
</evidence>
<evidence type="ECO:0000256" key="2">
    <source>
        <dbReference type="ARBA" id="ARBA00022525"/>
    </source>
</evidence>
<organism evidence="11 12">
    <name type="scientific">Leptobrachium leishanense</name>
    <name type="common">Leishan spiny toad</name>
    <dbReference type="NCBI Taxonomy" id="445787"/>
    <lineage>
        <taxon>Eukaryota</taxon>
        <taxon>Metazoa</taxon>
        <taxon>Chordata</taxon>
        <taxon>Craniata</taxon>
        <taxon>Vertebrata</taxon>
        <taxon>Euteleostomi</taxon>
        <taxon>Amphibia</taxon>
        <taxon>Batrachia</taxon>
        <taxon>Anura</taxon>
        <taxon>Pelobatoidea</taxon>
        <taxon>Megophryidae</taxon>
        <taxon>Leptobrachium</taxon>
    </lineage>
</organism>
<feature type="chain" id="PRO_5034459885" evidence="9">
    <location>
        <begin position="21"/>
        <end position="393"/>
    </location>
</feature>
<evidence type="ECO:0000256" key="6">
    <source>
        <dbReference type="ARBA" id="ARBA00023157"/>
    </source>
</evidence>